<dbReference type="EMBL" id="ML119705">
    <property type="protein sequence ID" value="RPA78887.1"/>
    <property type="molecule type" value="Genomic_DNA"/>
</dbReference>
<feature type="region of interest" description="Disordered" evidence="3">
    <location>
        <begin position="612"/>
        <end position="632"/>
    </location>
</feature>
<evidence type="ECO:0000256" key="1">
    <source>
        <dbReference type="ARBA" id="ARBA00022441"/>
    </source>
</evidence>
<dbReference type="PANTHER" id="PTHR46093:SF3">
    <property type="entry name" value="ACYL-COA-BINDING DOMAIN-CONTAINING PROTEIN 4"/>
    <property type="match status" value="1"/>
</dbReference>
<feature type="transmembrane region" description="Helical" evidence="4">
    <location>
        <begin position="488"/>
        <end position="513"/>
    </location>
</feature>
<reference evidence="7 8" key="1">
    <citation type="journal article" date="2018" name="Nat. Ecol. Evol.">
        <title>Pezizomycetes genomes reveal the molecular basis of ectomycorrhizal truffle lifestyle.</title>
        <authorList>
            <person name="Murat C."/>
            <person name="Payen T."/>
            <person name="Noel B."/>
            <person name="Kuo A."/>
            <person name="Morin E."/>
            <person name="Chen J."/>
            <person name="Kohler A."/>
            <person name="Krizsan K."/>
            <person name="Balestrini R."/>
            <person name="Da Silva C."/>
            <person name="Montanini B."/>
            <person name="Hainaut M."/>
            <person name="Levati E."/>
            <person name="Barry K.W."/>
            <person name="Belfiori B."/>
            <person name="Cichocki N."/>
            <person name="Clum A."/>
            <person name="Dockter R.B."/>
            <person name="Fauchery L."/>
            <person name="Guy J."/>
            <person name="Iotti M."/>
            <person name="Le Tacon F."/>
            <person name="Lindquist E.A."/>
            <person name="Lipzen A."/>
            <person name="Malagnac F."/>
            <person name="Mello A."/>
            <person name="Molinier V."/>
            <person name="Miyauchi S."/>
            <person name="Poulain J."/>
            <person name="Riccioni C."/>
            <person name="Rubini A."/>
            <person name="Sitrit Y."/>
            <person name="Splivallo R."/>
            <person name="Traeger S."/>
            <person name="Wang M."/>
            <person name="Zifcakova L."/>
            <person name="Wipf D."/>
            <person name="Zambonelli A."/>
            <person name="Paolocci F."/>
            <person name="Nowrousian M."/>
            <person name="Ottonello S."/>
            <person name="Baldrian P."/>
            <person name="Spatafora J.W."/>
            <person name="Henrissat B."/>
            <person name="Nagy L.G."/>
            <person name="Aury J.M."/>
            <person name="Wincker P."/>
            <person name="Grigoriev I.V."/>
            <person name="Bonfante P."/>
            <person name="Martin F.M."/>
        </authorList>
    </citation>
    <scope>NUCLEOTIDE SEQUENCE [LARGE SCALE GENOMIC DNA]</scope>
    <source>
        <strain evidence="7 8">RN42</strain>
    </source>
</reference>
<dbReference type="InterPro" id="IPR011043">
    <property type="entry name" value="Gal_Oxase/kelch_b-propeller"/>
</dbReference>
<keyword evidence="4" id="KW-0812">Transmembrane</keyword>
<dbReference type="Pfam" id="PF24981">
    <property type="entry name" value="Beta-prop_ATRN-LZTR1"/>
    <property type="match status" value="1"/>
</dbReference>
<evidence type="ECO:0000256" key="2">
    <source>
        <dbReference type="ARBA" id="ARBA00022737"/>
    </source>
</evidence>
<evidence type="ECO:0000256" key="5">
    <source>
        <dbReference type="SAM" id="SignalP"/>
    </source>
</evidence>
<feature type="region of interest" description="Disordered" evidence="3">
    <location>
        <begin position="157"/>
        <end position="176"/>
    </location>
</feature>
<dbReference type="InterPro" id="IPR015915">
    <property type="entry name" value="Kelch-typ_b-propeller"/>
</dbReference>
<feature type="compositionally biased region" description="Basic and acidic residues" evidence="3">
    <location>
        <begin position="473"/>
        <end position="483"/>
    </location>
</feature>
<dbReference type="Gene3D" id="2.120.10.80">
    <property type="entry name" value="Kelch-type beta propeller"/>
    <property type="match status" value="2"/>
</dbReference>
<keyword evidence="4" id="KW-0472">Membrane</keyword>
<feature type="chain" id="PRO_5018336559" description="Attractin/MKLN-like beta-propeller domain-containing protein" evidence="5">
    <location>
        <begin position="26"/>
        <end position="632"/>
    </location>
</feature>
<dbReference type="OrthoDB" id="10251809at2759"/>
<dbReference type="PANTHER" id="PTHR46093">
    <property type="entry name" value="ACYL-COA-BINDING DOMAIN-CONTAINING PROTEIN 5"/>
    <property type="match status" value="1"/>
</dbReference>
<dbReference type="SUPFAM" id="SSF50965">
    <property type="entry name" value="Galactose oxidase, central domain"/>
    <property type="match status" value="1"/>
</dbReference>
<evidence type="ECO:0000313" key="8">
    <source>
        <dbReference type="Proteomes" id="UP000275078"/>
    </source>
</evidence>
<feature type="domain" description="Attractin/MKLN-like beta-propeller" evidence="6">
    <location>
        <begin position="148"/>
        <end position="408"/>
    </location>
</feature>
<keyword evidence="1" id="KW-0880">Kelch repeat</keyword>
<feature type="region of interest" description="Disordered" evidence="3">
    <location>
        <begin position="576"/>
        <end position="596"/>
    </location>
</feature>
<keyword evidence="2" id="KW-0677">Repeat</keyword>
<dbReference type="Proteomes" id="UP000275078">
    <property type="component" value="Unassembled WGS sequence"/>
</dbReference>
<name>A0A3N4I0B9_ASCIM</name>
<evidence type="ECO:0000256" key="3">
    <source>
        <dbReference type="SAM" id="MobiDB-lite"/>
    </source>
</evidence>
<feature type="signal peptide" evidence="5">
    <location>
        <begin position="1"/>
        <end position="25"/>
    </location>
</feature>
<proteinExistence type="predicted"/>
<dbReference type="AlphaFoldDB" id="A0A3N4I0B9"/>
<keyword evidence="4" id="KW-1133">Transmembrane helix</keyword>
<evidence type="ECO:0000313" key="7">
    <source>
        <dbReference type="EMBL" id="RPA78887.1"/>
    </source>
</evidence>
<gene>
    <name evidence="7" type="ORF">BJ508DRAFT_416249</name>
</gene>
<dbReference type="InterPro" id="IPR056737">
    <property type="entry name" value="Beta-prop_ATRN-MKLN-like"/>
</dbReference>
<protein>
    <recommendedName>
        <fullName evidence="6">Attractin/MKLN-like beta-propeller domain-containing protein</fullName>
    </recommendedName>
</protein>
<keyword evidence="5" id="KW-0732">Signal</keyword>
<evidence type="ECO:0000256" key="4">
    <source>
        <dbReference type="SAM" id="Phobius"/>
    </source>
</evidence>
<organism evidence="7 8">
    <name type="scientific">Ascobolus immersus RN42</name>
    <dbReference type="NCBI Taxonomy" id="1160509"/>
    <lineage>
        <taxon>Eukaryota</taxon>
        <taxon>Fungi</taxon>
        <taxon>Dikarya</taxon>
        <taxon>Ascomycota</taxon>
        <taxon>Pezizomycotina</taxon>
        <taxon>Pezizomycetes</taxon>
        <taxon>Pezizales</taxon>
        <taxon>Ascobolaceae</taxon>
        <taxon>Ascobolus</taxon>
    </lineage>
</organism>
<dbReference type="STRING" id="1160509.A0A3N4I0B9"/>
<evidence type="ECO:0000259" key="6">
    <source>
        <dbReference type="Pfam" id="PF24981"/>
    </source>
</evidence>
<feature type="region of interest" description="Disordered" evidence="3">
    <location>
        <begin position="447"/>
        <end position="486"/>
    </location>
</feature>
<sequence length="632" mass="68783">MKGTIRGYDLLVILVSLGVLEGTWAVYPESWCSAGEAKSAFWNDKMYIVGGHFDDVSNTKLRANTELVVLDFSRPTADFQTDTSLISTTTIPRSLAPSIQNWANVYASSSSLYIVGGDPVPHRPYDFSSSSFVPEPYKPTFLEGSIQVYDFQTSEWSRRPPSSEVPDSPSCAGSGSSTELGKAFILAGHLENRLIRPPSMLIHDMQRETWRNITVKPYLAGLEFAEVVPIAGKVGTNNGGVLIVFGGHTMAPGEVRTGNDYKRIHVYDISTDKWYIQPARNATDENGEVPSFRTQTCSVLASSEDKSSHNIYLYGGHDPSDKLPVYNEVWVLSIPSFTWTLLNSQGEARFDHTCQRAGGYLASWGGRNTYYTDKSKECTSRDSPLNVQLLDLGTGKWTSIFEKDKEYNVPKKLLATLGGDEKGGAVVQEPLGGYLNSEVALLFPQVKKKTSKPPKSNSNLQDLSDTQDPTDGNDPHGTREPNRKSPSIGAIIGGAVGGFVGVLLICLLIFFLIRRNRRSARTDSTVAELSDNSTGTERLWAFSGSKYGYYGVPGTPGFRSNAGDVYGVPDTPGIRSNTGDVYGVPDTPGTRSNTGDVASTFIGDTIVRSELDGTEPALEAGSTEVSDKKLFE</sequence>
<feature type="compositionally biased region" description="Polar residues" evidence="3">
    <location>
        <begin position="460"/>
        <end position="470"/>
    </location>
</feature>
<accession>A0A3N4I0B9</accession>
<keyword evidence="8" id="KW-1185">Reference proteome</keyword>